<dbReference type="PANTHER" id="PTHR42844">
    <property type="entry name" value="DIHYDRONEOPTERIN ALDOLASE 1-RELATED"/>
    <property type="match status" value="1"/>
</dbReference>
<dbReference type="GO" id="GO:0016853">
    <property type="term" value="F:isomerase activity"/>
    <property type="evidence" value="ECO:0007669"/>
    <property type="project" value="UniProtKB-KW"/>
</dbReference>
<reference evidence="10 11" key="1">
    <citation type="submission" date="2016-11" db="EMBL/GenBank/DDBJ databases">
        <title>Mixed transmission modes and dynamic genome evolution in an obligate animal-bacterial symbiosis.</title>
        <authorList>
            <person name="Russell S.L."/>
            <person name="Corbett-Detig R.B."/>
            <person name="Cavanaugh C.M."/>
        </authorList>
    </citation>
    <scope>NUCLEOTIDE SEQUENCE [LARGE SCALE GENOMIC DNA]</scope>
    <source>
        <strain evidence="10">Sveles-Q1</strain>
    </source>
</reference>
<dbReference type="OrthoDB" id="9810587at2"/>
<dbReference type="SUPFAM" id="SSF55620">
    <property type="entry name" value="Tetrahydrobiopterin biosynthesis enzymes-like"/>
    <property type="match status" value="1"/>
</dbReference>
<sequence length="118" mass="13340">MDTIFLRDLRIDTVIGIYDWERRIKQTVSFDIEMGADIRRAAASDDIKDTLDYKSVAKHLIQFVGESEFNLVETLAERVSEIVREEFGVPWVRVTLNKVGAVRGAAGVGIIIERGSRD</sequence>
<evidence type="ECO:0000259" key="9">
    <source>
        <dbReference type="SMART" id="SM00905"/>
    </source>
</evidence>
<comment type="pathway">
    <text evidence="3 8">Cofactor biosynthesis; tetrahydrofolate biosynthesis; 2-amino-4-hydroxy-6-hydroxymethyl-7,8-dihydropteridine diphosphate from 7,8-dihydroneopterin triphosphate: step 3/4.</text>
</comment>
<dbReference type="EC" id="4.1.2.25" evidence="8"/>
<dbReference type="GO" id="GO:0004150">
    <property type="term" value="F:dihydroneopterin aldolase activity"/>
    <property type="evidence" value="ECO:0007669"/>
    <property type="project" value="UniProtKB-UniRule"/>
</dbReference>
<dbReference type="AlphaFoldDB" id="A0A1T2L3M5"/>
<keyword evidence="5 8" id="KW-0289">Folate biosynthesis</keyword>
<dbReference type="EMBL" id="MPRL01000044">
    <property type="protein sequence ID" value="OOZ39691.1"/>
    <property type="molecule type" value="Genomic_DNA"/>
</dbReference>
<keyword evidence="11" id="KW-1185">Reference proteome</keyword>
<evidence type="ECO:0000256" key="6">
    <source>
        <dbReference type="ARBA" id="ARBA00023235"/>
    </source>
</evidence>
<evidence type="ECO:0000256" key="5">
    <source>
        <dbReference type="ARBA" id="ARBA00022909"/>
    </source>
</evidence>
<evidence type="ECO:0000256" key="3">
    <source>
        <dbReference type="ARBA" id="ARBA00005013"/>
    </source>
</evidence>
<comment type="catalytic activity">
    <reaction evidence="1">
        <text>7,8-dihydroneopterin = 7,8-dihydromonapterin</text>
        <dbReference type="Rhea" id="RHEA:45328"/>
        <dbReference type="ChEBI" id="CHEBI:17001"/>
        <dbReference type="ChEBI" id="CHEBI:71175"/>
        <dbReference type="EC" id="5.1.99.8"/>
    </reaction>
</comment>
<dbReference type="GO" id="GO:0046654">
    <property type="term" value="P:tetrahydrofolate biosynthetic process"/>
    <property type="evidence" value="ECO:0007669"/>
    <property type="project" value="UniProtKB-UniRule"/>
</dbReference>
<name>A0A1T2L3M5_9GAMM</name>
<dbReference type="Gene3D" id="3.30.1130.10">
    <property type="match status" value="1"/>
</dbReference>
<accession>A0A1T2L3M5</accession>
<dbReference type="SMART" id="SM00905">
    <property type="entry name" value="FolB"/>
    <property type="match status" value="1"/>
</dbReference>
<protein>
    <recommendedName>
        <fullName evidence="8">7,8-dihydroneopterin aldolase</fullName>
        <ecNumber evidence="8">4.1.2.25</ecNumber>
    </recommendedName>
</protein>
<comment type="catalytic activity">
    <reaction evidence="2 8">
        <text>7,8-dihydroneopterin = 6-hydroxymethyl-7,8-dihydropterin + glycolaldehyde</text>
        <dbReference type="Rhea" id="RHEA:10540"/>
        <dbReference type="ChEBI" id="CHEBI:17001"/>
        <dbReference type="ChEBI" id="CHEBI:17071"/>
        <dbReference type="ChEBI" id="CHEBI:44841"/>
        <dbReference type="EC" id="4.1.2.25"/>
    </reaction>
</comment>
<dbReference type="PANTHER" id="PTHR42844:SF1">
    <property type="entry name" value="DIHYDRONEOPTERIN ALDOLASE 1-RELATED"/>
    <property type="match status" value="1"/>
</dbReference>
<feature type="domain" description="Dihydroneopterin aldolase/epimerase" evidence="9">
    <location>
        <begin position="4"/>
        <end position="114"/>
    </location>
</feature>
<evidence type="ECO:0000256" key="8">
    <source>
        <dbReference type="RuleBase" id="RU362079"/>
    </source>
</evidence>
<dbReference type="NCBIfam" id="TIGR00526">
    <property type="entry name" value="folB_dom"/>
    <property type="match status" value="1"/>
</dbReference>
<gene>
    <name evidence="10" type="ORF">BOW53_10535</name>
</gene>
<dbReference type="Proteomes" id="UP000191110">
    <property type="component" value="Unassembled WGS sequence"/>
</dbReference>
<keyword evidence="7 8" id="KW-0456">Lyase</keyword>
<dbReference type="InterPro" id="IPR006156">
    <property type="entry name" value="Dihydroneopterin_aldolase"/>
</dbReference>
<dbReference type="Pfam" id="PF02152">
    <property type="entry name" value="FolB"/>
    <property type="match status" value="1"/>
</dbReference>
<evidence type="ECO:0000256" key="1">
    <source>
        <dbReference type="ARBA" id="ARBA00000693"/>
    </source>
</evidence>
<dbReference type="InterPro" id="IPR043133">
    <property type="entry name" value="GTP-CH-I_C/QueF"/>
</dbReference>
<evidence type="ECO:0000256" key="4">
    <source>
        <dbReference type="ARBA" id="ARBA00005708"/>
    </source>
</evidence>
<proteinExistence type="inferred from homology"/>
<dbReference type="FunFam" id="3.30.1130.10:FF:000002">
    <property type="entry name" value="7,8-dihydroneopterin aldolase"/>
    <property type="match status" value="1"/>
</dbReference>
<keyword evidence="6" id="KW-0413">Isomerase</keyword>
<dbReference type="CDD" id="cd00534">
    <property type="entry name" value="DHNA_DHNTPE"/>
    <property type="match status" value="1"/>
</dbReference>
<evidence type="ECO:0000256" key="2">
    <source>
        <dbReference type="ARBA" id="ARBA00001353"/>
    </source>
</evidence>
<dbReference type="NCBIfam" id="TIGR00525">
    <property type="entry name" value="folB"/>
    <property type="match status" value="1"/>
</dbReference>
<organism evidence="10 11">
    <name type="scientific">Solemya pervernicosa gill symbiont</name>
    <dbReference type="NCBI Taxonomy" id="642797"/>
    <lineage>
        <taxon>Bacteria</taxon>
        <taxon>Pseudomonadati</taxon>
        <taxon>Pseudomonadota</taxon>
        <taxon>Gammaproteobacteria</taxon>
        <taxon>sulfur-oxidizing symbionts</taxon>
    </lineage>
</organism>
<dbReference type="InterPro" id="IPR006157">
    <property type="entry name" value="FolB_dom"/>
</dbReference>
<evidence type="ECO:0000313" key="11">
    <source>
        <dbReference type="Proteomes" id="UP000191110"/>
    </source>
</evidence>
<dbReference type="GO" id="GO:0046656">
    <property type="term" value="P:folic acid biosynthetic process"/>
    <property type="evidence" value="ECO:0007669"/>
    <property type="project" value="UniProtKB-UniRule"/>
</dbReference>
<comment type="function">
    <text evidence="8">Catalyzes the conversion of 7,8-dihydroneopterin to 6-hydroxymethyl-7,8-dihydropterin.</text>
</comment>
<evidence type="ECO:0000313" key="10">
    <source>
        <dbReference type="EMBL" id="OOZ39691.1"/>
    </source>
</evidence>
<dbReference type="UniPathway" id="UPA00077">
    <property type="reaction ID" value="UER00154"/>
</dbReference>
<dbReference type="RefSeq" id="WP_078484045.1">
    <property type="nucleotide sequence ID" value="NZ_MPRL01000044.1"/>
</dbReference>
<comment type="similarity">
    <text evidence="4 8">Belongs to the DHNA family.</text>
</comment>
<comment type="caution">
    <text evidence="10">The sequence shown here is derived from an EMBL/GenBank/DDBJ whole genome shotgun (WGS) entry which is preliminary data.</text>
</comment>
<dbReference type="GO" id="GO:0005737">
    <property type="term" value="C:cytoplasm"/>
    <property type="evidence" value="ECO:0007669"/>
    <property type="project" value="TreeGrafter"/>
</dbReference>
<evidence type="ECO:0000256" key="7">
    <source>
        <dbReference type="ARBA" id="ARBA00023239"/>
    </source>
</evidence>